<evidence type="ECO:0000313" key="2">
    <source>
        <dbReference type="EMBL" id="RHW18606.1"/>
    </source>
</evidence>
<feature type="compositionally biased region" description="Low complexity" evidence="1">
    <location>
        <begin position="27"/>
        <end position="40"/>
    </location>
</feature>
<sequence>MMELTPRSFPVDPERAAGSPRPGPSEAQKTADAAFAAARGAARKPLFRPPPPKPAPLPASDDVLDVRLAEEIDYIRRMLDAMGERLAADPILLQRHGQAMQGFDLIAQMLGHVASVVGTCNRDAAIERIMPDMRARLTRKSLFG</sequence>
<organism evidence="2 3">
    <name type="scientific">Sphingomonas gilva</name>
    <dbReference type="NCBI Taxonomy" id="2305907"/>
    <lineage>
        <taxon>Bacteria</taxon>
        <taxon>Pseudomonadati</taxon>
        <taxon>Pseudomonadota</taxon>
        <taxon>Alphaproteobacteria</taxon>
        <taxon>Sphingomonadales</taxon>
        <taxon>Sphingomonadaceae</taxon>
        <taxon>Sphingomonas</taxon>
    </lineage>
</organism>
<dbReference type="AlphaFoldDB" id="A0A396RRF9"/>
<name>A0A396RRF9_9SPHN</name>
<protein>
    <submittedName>
        <fullName evidence="2">Uncharacterized protein</fullName>
    </submittedName>
</protein>
<feature type="compositionally biased region" description="Pro residues" evidence="1">
    <location>
        <begin position="47"/>
        <end position="57"/>
    </location>
</feature>
<keyword evidence="3" id="KW-1185">Reference proteome</keyword>
<feature type="region of interest" description="Disordered" evidence="1">
    <location>
        <begin position="1"/>
        <end position="60"/>
    </location>
</feature>
<evidence type="ECO:0000313" key="3">
    <source>
        <dbReference type="Proteomes" id="UP000266693"/>
    </source>
</evidence>
<comment type="caution">
    <text evidence="2">The sequence shown here is derived from an EMBL/GenBank/DDBJ whole genome shotgun (WGS) entry which is preliminary data.</text>
</comment>
<accession>A0A396RRF9</accession>
<dbReference type="EMBL" id="QWLV01000001">
    <property type="protein sequence ID" value="RHW18606.1"/>
    <property type="molecule type" value="Genomic_DNA"/>
</dbReference>
<gene>
    <name evidence="2" type="ORF">D1610_00035</name>
</gene>
<dbReference type="OrthoDB" id="7569417at2"/>
<dbReference type="Proteomes" id="UP000266693">
    <property type="component" value="Unassembled WGS sequence"/>
</dbReference>
<proteinExistence type="predicted"/>
<reference evidence="2 3" key="1">
    <citation type="submission" date="2018-08" db="EMBL/GenBank/DDBJ databases">
        <title>The multiple taxonomic identification of Sphingomonas gilva.</title>
        <authorList>
            <person name="Zhu D."/>
            <person name="Zheng S."/>
        </authorList>
    </citation>
    <scope>NUCLEOTIDE SEQUENCE [LARGE SCALE GENOMIC DNA]</scope>
    <source>
        <strain evidence="2 3">ZDH117</strain>
    </source>
</reference>
<dbReference type="RefSeq" id="WP_118862112.1">
    <property type="nucleotide sequence ID" value="NZ_QWLV01000001.1"/>
</dbReference>
<evidence type="ECO:0000256" key="1">
    <source>
        <dbReference type="SAM" id="MobiDB-lite"/>
    </source>
</evidence>